<comment type="catalytic activity">
    <reaction evidence="1">
        <text>RNA(n) + a ribonucleoside 5'-triphosphate = RNA(n+1) + diphosphate</text>
        <dbReference type="Rhea" id="RHEA:21248"/>
        <dbReference type="Rhea" id="RHEA-COMP:14527"/>
        <dbReference type="Rhea" id="RHEA-COMP:17342"/>
        <dbReference type="ChEBI" id="CHEBI:33019"/>
        <dbReference type="ChEBI" id="CHEBI:61557"/>
        <dbReference type="ChEBI" id="CHEBI:140395"/>
        <dbReference type="EC" id="2.7.7.48"/>
    </reaction>
</comment>
<keyword evidence="1" id="KW-0808">Transferase</keyword>
<dbReference type="ExpressionAtlas" id="M1B9W7">
    <property type="expression patterns" value="baseline"/>
</dbReference>
<keyword evidence="1" id="KW-0943">RNA-mediated gene silencing</keyword>
<dbReference type="InterPro" id="IPR007855">
    <property type="entry name" value="RDRP"/>
</dbReference>
<dbReference type="PANTHER" id="PTHR23079">
    <property type="entry name" value="RNA-DEPENDENT RNA POLYMERASE"/>
    <property type="match status" value="1"/>
</dbReference>
<sequence length="184" mass="20714">MDDDCLTARMISSGIPLNEPHLRARLSRLAKIERTKLRGGKLPISDSFYLMGTADPTGVLESNEVCVILDNGQISGRVLVYRNPGLHFGDVHVMKARYVEELADVVGDAKYGIFFSTKGPRSAATEIANGDFDGDMYWVSINRKVGFQMIFLKVTLWKEESILIVRFHIGWNLKWIFLYGLGRS</sequence>
<dbReference type="GO" id="GO:0031047">
    <property type="term" value="P:regulatory ncRNA-mediated gene silencing"/>
    <property type="evidence" value="ECO:0007669"/>
    <property type="project" value="UniProtKB-KW"/>
</dbReference>
<dbReference type="GO" id="GO:0003723">
    <property type="term" value="F:RNA binding"/>
    <property type="evidence" value="ECO:0007669"/>
    <property type="project" value="UniProtKB-KW"/>
</dbReference>
<dbReference type="EC" id="2.7.7.48" evidence="1"/>
<reference evidence="4" key="1">
    <citation type="journal article" date="2011" name="Nature">
        <title>Genome sequence and analysis of the tuber crop potato.</title>
        <authorList>
            <consortium name="The Potato Genome Sequencing Consortium"/>
        </authorList>
    </citation>
    <scope>NUCLEOTIDE SEQUENCE [LARGE SCALE GENOMIC DNA]</scope>
    <source>
        <strain evidence="4">cv. DM1-3 516 R44</strain>
    </source>
</reference>
<keyword evidence="4" id="KW-1185">Reference proteome</keyword>
<dbReference type="InterPro" id="IPR057596">
    <property type="entry name" value="RDRP_core"/>
</dbReference>
<evidence type="ECO:0000256" key="1">
    <source>
        <dbReference type="RuleBase" id="RU363098"/>
    </source>
</evidence>
<organism evidence="3 4">
    <name type="scientific">Solanum tuberosum</name>
    <name type="common">Potato</name>
    <dbReference type="NCBI Taxonomy" id="4113"/>
    <lineage>
        <taxon>Eukaryota</taxon>
        <taxon>Viridiplantae</taxon>
        <taxon>Streptophyta</taxon>
        <taxon>Embryophyta</taxon>
        <taxon>Tracheophyta</taxon>
        <taxon>Spermatophyta</taxon>
        <taxon>Magnoliopsida</taxon>
        <taxon>eudicotyledons</taxon>
        <taxon>Gunneridae</taxon>
        <taxon>Pentapetalae</taxon>
        <taxon>asterids</taxon>
        <taxon>lamiids</taxon>
        <taxon>Solanales</taxon>
        <taxon>Solanaceae</taxon>
        <taxon>Solanoideae</taxon>
        <taxon>Solaneae</taxon>
        <taxon>Solanum</taxon>
    </lineage>
</organism>
<keyword evidence="1" id="KW-0548">Nucleotidyltransferase</keyword>
<dbReference type="HOGENOM" id="CLU_1470652_0_0_1"/>
<reference evidence="3" key="2">
    <citation type="submission" date="2015-06" db="UniProtKB">
        <authorList>
            <consortium name="EnsemblPlants"/>
        </authorList>
    </citation>
    <scope>IDENTIFICATION</scope>
    <source>
        <strain evidence="3">DM1-3 516 R44</strain>
    </source>
</reference>
<dbReference type="AlphaFoldDB" id="M1B9W7"/>
<comment type="similarity">
    <text evidence="1">Belongs to the RdRP family.</text>
</comment>
<dbReference type="Gramene" id="PGSC0003DMT400040432">
    <property type="protein sequence ID" value="PGSC0003DMT400040432"/>
    <property type="gene ID" value="PGSC0003DMG400015653"/>
</dbReference>
<protein>
    <recommendedName>
        <fullName evidence="1">RNA-dependent RNA polymerase</fullName>
        <ecNumber evidence="1">2.7.7.48</ecNumber>
    </recommendedName>
</protein>
<dbReference type="Proteomes" id="UP000011115">
    <property type="component" value="Unassembled WGS sequence"/>
</dbReference>
<keyword evidence="1" id="KW-0696">RNA-directed RNA polymerase</keyword>
<evidence type="ECO:0000259" key="2">
    <source>
        <dbReference type="Pfam" id="PF05183"/>
    </source>
</evidence>
<feature type="domain" description="RDRP core" evidence="2">
    <location>
        <begin position="7"/>
        <end position="146"/>
    </location>
</feature>
<evidence type="ECO:0000313" key="4">
    <source>
        <dbReference type="Proteomes" id="UP000011115"/>
    </source>
</evidence>
<dbReference type="PANTHER" id="PTHR23079:SF52">
    <property type="entry name" value="RNA-DEPENDENT RNA POLYMERASE"/>
    <property type="match status" value="1"/>
</dbReference>
<evidence type="ECO:0000313" key="3">
    <source>
        <dbReference type="EnsemblPlants" id="PGSC0003DMT400040432"/>
    </source>
</evidence>
<dbReference type="EnsemblPlants" id="PGSC0003DMT400040432">
    <property type="protein sequence ID" value="PGSC0003DMT400040432"/>
    <property type="gene ID" value="PGSC0003DMG400015653"/>
</dbReference>
<accession>M1B9W7</accession>
<dbReference type="GO" id="GO:0003968">
    <property type="term" value="F:RNA-directed RNA polymerase activity"/>
    <property type="evidence" value="ECO:0007669"/>
    <property type="project" value="UniProtKB-KW"/>
</dbReference>
<name>M1B9W7_SOLTU</name>
<comment type="function">
    <text evidence="1">Probably involved in the RNA silencing pathway and required for the generation of small interfering RNAs (siRNAs).</text>
</comment>
<proteinExistence type="inferred from homology"/>
<dbReference type="Pfam" id="PF05183">
    <property type="entry name" value="RdRP"/>
    <property type="match status" value="1"/>
</dbReference>
<keyword evidence="1" id="KW-0694">RNA-binding</keyword>